<keyword evidence="1" id="KW-0805">Transcription regulation</keyword>
<dbReference type="PROSITE" id="PS01117">
    <property type="entry name" value="HTH_MARR_1"/>
    <property type="match status" value="1"/>
</dbReference>
<feature type="domain" description="HTH marR-type" evidence="4">
    <location>
        <begin position="29"/>
        <end position="163"/>
    </location>
</feature>
<dbReference type="InterPro" id="IPR039422">
    <property type="entry name" value="MarR/SlyA-like"/>
</dbReference>
<keyword evidence="3" id="KW-0804">Transcription</keyword>
<proteinExistence type="predicted"/>
<evidence type="ECO:0000313" key="6">
    <source>
        <dbReference type="Proteomes" id="UP000295645"/>
    </source>
</evidence>
<reference evidence="5 6" key="1">
    <citation type="submission" date="2019-03" db="EMBL/GenBank/DDBJ databases">
        <title>Above-ground endophytic microbial communities from plants in different locations in the United States.</title>
        <authorList>
            <person name="Frank C."/>
        </authorList>
    </citation>
    <scope>NUCLEOTIDE SEQUENCE [LARGE SCALE GENOMIC DNA]</scope>
    <source>
        <strain evidence="5 6">LP_13_YM</strain>
    </source>
</reference>
<dbReference type="InterPro" id="IPR000835">
    <property type="entry name" value="HTH_MarR-typ"/>
</dbReference>
<organism evidence="5 6">
    <name type="scientific">Luteibacter rhizovicinus</name>
    <dbReference type="NCBI Taxonomy" id="242606"/>
    <lineage>
        <taxon>Bacteria</taxon>
        <taxon>Pseudomonadati</taxon>
        <taxon>Pseudomonadota</taxon>
        <taxon>Gammaproteobacteria</taxon>
        <taxon>Lysobacterales</taxon>
        <taxon>Rhodanobacteraceae</taxon>
        <taxon>Luteibacter</taxon>
    </lineage>
</organism>
<dbReference type="GO" id="GO:0003700">
    <property type="term" value="F:DNA-binding transcription factor activity"/>
    <property type="evidence" value="ECO:0007669"/>
    <property type="project" value="InterPro"/>
</dbReference>
<keyword evidence="6" id="KW-1185">Reference proteome</keyword>
<dbReference type="RefSeq" id="WP_132141604.1">
    <property type="nucleotide sequence ID" value="NZ_SMCS01000001.1"/>
</dbReference>
<dbReference type="EMBL" id="SMCS01000001">
    <property type="protein sequence ID" value="TCV97551.1"/>
    <property type="molecule type" value="Genomic_DNA"/>
</dbReference>
<protein>
    <submittedName>
        <fullName evidence="5">MarR family transcriptional repressor of emrRAB</fullName>
    </submittedName>
</protein>
<dbReference type="GO" id="GO:0006950">
    <property type="term" value="P:response to stress"/>
    <property type="evidence" value="ECO:0007669"/>
    <property type="project" value="TreeGrafter"/>
</dbReference>
<dbReference type="GO" id="GO:0003677">
    <property type="term" value="F:DNA binding"/>
    <property type="evidence" value="ECO:0007669"/>
    <property type="project" value="UniProtKB-KW"/>
</dbReference>
<dbReference type="InterPro" id="IPR023187">
    <property type="entry name" value="Tscrpt_reg_MarR-type_CS"/>
</dbReference>
<dbReference type="InterPro" id="IPR036390">
    <property type="entry name" value="WH_DNA-bd_sf"/>
</dbReference>
<dbReference type="AlphaFoldDB" id="A0A4R3YXT3"/>
<name>A0A4R3YXT3_9GAMM</name>
<gene>
    <name evidence="5" type="ORF">EC912_101568</name>
</gene>
<dbReference type="Pfam" id="PF12802">
    <property type="entry name" value="MarR_2"/>
    <property type="match status" value="1"/>
</dbReference>
<evidence type="ECO:0000313" key="5">
    <source>
        <dbReference type="EMBL" id="TCV97551.1"/>
    </source>
</evidence>
<accession>A0A4R3YXT3</accession>
<dbReference type="PANTHER" id="PTHR33164">
    <property type="entry name" value="TRANSCRIPTIONAL REGULATOR, MARR FAMILY"/>
    <property type="match status" value="1"/>
</dbReference>
<dbReference type="PRINTS" id="PR00598">
    <property type="entry name" value="HTHMARR"/>
</dbReference>
<sequence>MPSLKPCVDAIYEGVDRVSENIPGLPRCEVTLARLLLLVGGAVLHDLEGQLKPHGMNDSDFRALMMLFASAEGSATPGELCALAEQSPTNMTRIANALVKREFITRAQAVEDRRQVVLRITPTGRRFVKKLLPTMFPAVLHAFSCFSTTERKTLETLLKKLALHLDQTNPDERS</sequence>
<evidence type="ECO:0000256" key="2">
    <source>
        <dbReference type="ARBA" id="ARBA00023125"/>
    </source>
</evidence>
<comment type="caution">
    <text evidence="5">The sequence shown here is derived from an EMBL/GenBank/DDBJ whole genome shotgun (WGS) entry which is preliminary data.</text>
</comment>
<dbReference type="SUPFAM" id="SSF46785">
    <property type="entry name" value="Winged helix' DNA-binding domain"/>
    <property type="match status" value="1"/>
</dbReference>
<dbReference type="Gene3D" id="1.10.10.10">
    <property type="entry name" value="Winged helix-like DNA-binding domain superfamily/Winged helix DNA-binding domain"/>
    <property type="match status" value="1"/>
</dbReference>
<evidence type="ECO:0000256" key="1">
    <source>
        <dbReference type="ARBA" id="ARBA00023015"/>
    </source>
</evidence>
<dbReference type="InterPro" id="IPR036388">
    <property type="entry name" value="WH-like_DNA-bd_sf"/>
</dbReference>
<dbReference type="PROSITE" id="PS50995">
    <property type="entry name" value="HTH_MARR_2"/>
    <property type="match status" value="1"/>
</dbReference>
<evidence type="ECO:0000256" key="3">
    <source>
        <dbReference type="ARBA" id="ARBA00023163"/>
    </source>
</evidence>
<dbReference type="Proteomes" id="UP000295645">
    <property type="component" value="Unassembled WGS sequence"/>
</dbReference>
<dbReference type="OrthoDB" id="5947517at2"/>
<evidence type="ECO:0000259" key="4">
    <source>
        <dbReference type="PROSITE" id="PS50995"/>
    </source>
</evidence>
<dbReference type="PANTHER" id="PTHR33164:SF43">
    <property type="entry name" value="HTH-TYPE TRANSCRIPTIONAL REPRESSOR YETL"/>
    <property type="match status" value="1"/>
</dbReference>
<dbReference type="SMART" id="SM00347">
    <property type="entry name" value="HTH_MARR"/>
    <property type="match status" value="1"/>
</dbReference>
<keyword evidence="2" id="KW-0238">DNA-binding</keyword>